<sequence>MLEVKTDSEQQMADLSVGGGCPSCGGALSVRKTPGQVWGYCPSCRRLSQPRMAVGPRGIVLMHRTAAA</sequence>
<evidence type="ECO:0000313" key="2">
    <source>
        <dbReference type="Proteomes" id="UP000011682"/>
    </source>
</evidence>
<comment type="caution">
    <text evidence="1">The sequence shown here is derived from an EMBL/GenBank/DDBJ whole genome shotgun (WGS) entry which is preliminary data.</text>
</comment>
<gene>
    <name evidence="1" type="ORF">D187_004488</name>
</gene>
<proteinExistence type="predicted"/>
<dbReference type="AlphaFoldDB" id="S9Q9D0"/>
<dbReference type="EMBL" id="ANAH02000028">
    <property type="protein sequence ID" value="EPX57954.1"/>
    <property type="molecule type" value="Genomic_DNA"/>
</dbReference>
<dbReference type="Proteomes" id="UP000011682">
    <property type="component" value="Unassembled WGS sequence"/>
</dbReference>
<organism evidence="1 2">
    <name type="scientific">Cystobacter fuscus (strain ATCC 25194 / DSM 2262 / NBRC 100088 / M29)</name>
    <dbReference type="NCBI Taxonomy" id="1242864"/>
    <lineage>
        <taxon>Bacteria</taxon>
        <taxon>Pseudomonadati</taxon>
        <taxon>Myxococcota</taxon>
        <taxon>Myxococcia</taxon>
        <taxon>Myxococcales</taxon>
        <taxon>Cystobacterineae</taxon>
        <taxon>Archangiaceae</taxon>
        <taxon>Cystobacter</taxon>
    </lineage>
</organism>
<reference evidence="1" key="1">
    <citation type="submission" date="2013-05" db="EMBL/GenBank/DDBJ databases">
        <title>Genome assembly of Cystobacter fuscus DSM 2262.</title>
        <authorList>
            <person name="Sharma G."/>
            <person name="Khatri I."/>
            <person name="Kaur C."/>
            <person name="Mayilraj S."/>
            <person name="Subramanian S."/>
        </authorList>
    </citation>
    <scope>NUCLEOTIDE SEQUENCE [LARGE SCALE GENOMIC DNA]</scope>
    <source>
        <strain evidence="1">DSM 2262</strain>
    </source>
</reference>
<protein>
    <submittedName>
        <fullName evidence="1">Uncharacterized protein</fullName>
    </submittedName>
</protein>
<dbReference type="OrthoDB" id="9867845at2"/>
<accession>S9Q9D0</accession>
<keyword evidence="2" id="KW-1185">Reference proteome</keyword>
<dbReference type="RefSeq" id="WP_002624738.1">
    <property type="nucleotide sequence ID" value="NZ_ANAH02000028.1"/>
</dbReference>
<name>S9Q9D0_CYSF2</name>
<evidence type="ECO:0000313" key="1">
    <source>
        <dbReference type="EMBL" id="EPX57954.1"/>
    </source>
</evidence>